<dbReference type="Pfam" id="PF14322">
    <property type="entry name" value="SusD-like_3"/>
    <property type="match status" value="1"/>
</dbReference>
<evidence type="ECO:0000313" key="2">
    <source>
        <dbReference type="EMBL" id="MEN7547365.1"/>
    </source>
</evidence>
<proteinExistence type="predicted"/>
<protein>
    <submittedName>
        <fullName evidence="2">RagB/SusD family nutrient uptake outer membrane protein</fullName>
    </submittedName>
</protein>
<dbReference type="InterPro" id="IPR033985">
    <property type="entry name" value="SusD-like_N"/>
</dbReference>
<evidence type="ECO:0000313" key="3">
    <source>
        <dbReference type="Proteomes" id="UP001403385"/>
    </source>
</evidence>
<sequence>MKIYFPFLLVLLVSCQQGFLEKKPDQSLVVPSTLEDLQALLDHDLTLMNEVPALGLIASDELYTTQEGYRAFIHPAERNAYHWAVELYEGEPINDWDKPYQQVFYSNVVLEALTDIPVTQTNNAQWEVLQGSALFYRAHAFFQLAQLFSAPYGQDQALGIPLRLSADVKKAVRRASLEDTFSQIIQDLEKAENLLPLTSPYKTRPSRLAVWALLARVYLIMENYSQALDYARKFLQEQRELLDYTELDTSQSRPFPSDNPEVVFEAVLTSYMFTISSQVYVDSLLYQEYTDGDLRKSLFFKEGEEGYLFKGSYTGNFYLFGGLATDEVFFISAESKVRTGDIAGALKELNELLQSRWRPEDFVPITEAEPEALLSRILEERRKQLVFRGIRWQDLRRLNQDPRFALTLERTLEGEHYTLPPEDPRYVFSIPEQEIQLSGIEQNSRK</sequence>
<dbReference type="PROSITE" id="PS51257">
    <property type="entry name" value="PROKAR_LIPOPROTEIN"/>
    <property type="match status" value="1"/>
</dbReference>
<dbReference type="EMBL" id="JBDKWZ010000002">
    <property type="protein sequence ID" value="MEN7547365.1"/>
    <property type="molecule type" value="Genomic_DNA"/>
</dbReference>
<keyword evidence="3" id="KW-1185">Reference proteome</keyword>
<dbReference type="AlphaFoldDB" id="A0AAW9S4M7"/>
<evidence type="ECO:0000259" key="1">
    <source>
        <dbReference type="Pfam" id="PF14322"/>
    </source>
</evidence>
<dbReference type="Proteomes" id="UP001403385">
    <property type="component" value="Unassembled WGS sequence"/>
</dbReference>
<dbReference type="Gene3D" id="1.25.40.390">
    <property type="match status" value="1"/>
</dbReference>
<dbReference type="InterPro" id="IPR011990">
    <property type="entry name" value="TPR-like_helical_dom_sf"/>
</dbReference>
<organism evidence="2 3">
    <name type="scientific">Rapidithrix thailandica</name>
    <dbReference type="NCBI Taxonomy" id="413964"/>
    <lineage>
        <taxon>Bacteria</taxon>
        <taxon>Pseudomonadati</taxon>
        <taxon>Bacteroidota</taxon>
        <taxon>Cytophagia</taxon>
        <taxon>Cytophagales</taxon>
        <taxon>Flammeovirgaceae</taxon>
        <taxon>Rapidithrix</taxon>
    </lineage>
</organism>
<feature type="domain" description="SusD-like N-terminal" evidence="1">
    <location>
        <begin position="19"/>
        <end position="219"/>
    </location>
</feature>
<dbReference type="SUPFAM" id="SSF48452">
    <property type="entry name" value="TPR-like"/>
    <property type="match status" value="1"/>
</dbReference>
<reference evidence="2 3" key="1">
    <citation type="submission" date="2024-04" db="EMBL/GenBank/DDBJ databases">
        <title>Novel genus in family Flammeovirgaceae.</title>
        <authorList>
            <person name="Nguyen T.H."/>
            <person name="Vuong T.Q."/>
            <person name="Le H."/>
            <person name="Kim S.-G."/>
        </authorList>
    </citation>
    <scope>NUCLEOTIDE SEQUENCE [LARGE SCALE GENOMIC DNA]</scope>
    <source>
        <strain evidence="2 3">JCM 23209</strain>
    </source>
</reference>
<comment type="caution">
    <text evidence="2">The sequence shown here is derived from an EMBL/GenBank/DDBJ whole genome shotgun (WGS) entry which is preliminary data.</text>
</comment>
<name>A0AAW9S4M7_9BACT</name>
<accession>A0AAW9S4M7</accession>
<dbReference type="RefSeq" id="WP_346820148.1">
    <property type="nucleotide sequence ID" value="NZ_JBDKWZ010000002.1"/>
</dbReference>
<gene>
    <name evidence="2" type="ORF">AAG747_05575</name>
</gene>